<evidence type="ECO:0000313" key="2">
    <source>
        <dbReference type="WBParaSite" id="PS1159_v2.g18656.t1"/>
    </source>
</evidence>
<proteinExistence type="predicted"/>
<dbReference type="Proteomes" id="UP000887580">
    <property type="component" value="Unplaced"/>
</dbReference>
<organism evidence="1 2">
    <name type="scientific">Panagrolaimus sp. PS1159</name>
    <dbReference type="NCBI Taxonomy" id="55785"/>
    <lineage>
        <taxon>Eukaryota</taxon>
        <taxon>Metazoa</taxon>
        <taxon>Ecdysozoa</taxon>
        <taxon>Nematoda</taxon>
        <taxon>Chromadorea</taxon>
        <taxon>Rhabditida</taxon>
        <taxon>Tylenchina</taxon>
        <taxon>Panagrolaimomorpha</taxon>
        <taxon>Panagrolaimoidea</taxon>
        <taxon>Panagrolaimidae</taxon>
        <taxon>Panagrolaimus</taxon>
    </lineage>
</organism>
<evidence type="ECO:0000313" key="1">
    <source>
        <dbReference type="Proteomes" id="UP000887580"/>
    </source>
</evidence>
<name>A0AC35FLM4_9BILA</name>
<protein>
    <submittedName>
        <fullName evidence="2">Uncharacterized protein</fullName>
    </submittedName>
</protein>
<reference evidence="2" key="1">
    <citation type="submission" date="2022-11" db="UniProtKB">
        <authorList>
            <consortium name="WormBaseParasite"/>
        </authorList>
    </citation>
    <scope>IDENTIFICATION</scope>
</reference>
<sequence>MKNIIYLLIVISFATFSIGTETSGSKIGEKVALTMPCCSETMGHTSCKEFAHKRPKLFQNRCKTDADFGMIQCCKTCKTDVVELGKELFEGGIKSKHCFDRQNKKFCMQFLEQSEMWGGNGNKMSCNGESGALAFRICRRTCGFCDFELYDDEKYPKNCPKINNTRLSFMEPLPPPTVIYGRQQKYN</sequence>
<accession>A0AC35FLM4</accession>
<dbReference type="WBParaSite" id="PS1159_v2.g18656.t1">
    <property type="protein sequence ID" value="PS1159_v2.g18656.t1"/>
    <property type="gene ID" value="PS1159_v2.g18656"/>
</dbReference>